<evidence type="ECO:0000313" key="6">
    <source>
        <dbReference type="Proteomes" id="UP000250235"/>
    </source>
</evidence>
<dbReference type="AlphaFoldDB" id="A0A2Z7CK35"/>
<evidence type="ECO:0000313" key="5">
    <source>
        <dbReference type="EMBL" id="KZV47298.1"/>
    </source>
</evidence>
<evidence type="ECO:0000256" key="3">
    <source>
        <dbReference type="RuleBase" id="RU361155"/>
    </source>
</evidence>
<sequence>MAIADELAREKQSSAQESHEFQELLSLLPKEKGWRTPDLFLFQGFWCQPNEIKAIISIQKHYKADEGDIILATIPKSGTTWLKALCYAIVNRSSFRGQKNNPLLSSNPHQLVPFLEYKLFANDQMPNISSLPRPRILATHMPLSALMRGCVGDPPCKIVYVCRNPLDNFVSVWHYICRIRPESIGPLPLEDAFDMYCRGAVGFGPYWEHMLGYWRKSLERPDEVLFVRYEEMKEDIVSTVKRLAGFLGCPFSREEEENGEIGEIVDLCSFERMKELEVNRMGKGAIADFENKHLFRKAEVGDWVNHLTPCMVEKLTNLMEQKLAGSGLAFSFSGRGSC</sequence>
<keyword evidence="6" id="KW-1185">Reference proteome</keyword>
<gene>
    <name evidence="5" type="ORF">F511_07721</name>
</gene>
<feature type="domain" description="Sulfotransferase" evidence="4">
    <location>
        <begin position="67"/>
        <end position="327"/>
    </location>
</feature>
<dbReference type="EMBL" id="KQ995303">
    <property type="protein sequence ID" value="KZV47298.1"/>
    <property type="molecule type" value="Genomic_DNA"/>
</dbReference>
<organism evidence="5 6">
    <name type="scientific">Dorcoceras hygrometricum</name>
    <dbReference type="NCBI Taxonomy" id="472368"/>
    <lineage>
        <taxon>Eukaryota</taxon>
        <taxon>Viridiplantae</taxon>
        <taxon>Streptophyta</taxon>
        <taxon>Embryophyta</taxon>
        <taxon>Tracheophyta</taxon>
        <taxon>Spermatophyta</taxon>
        <taxon>Magnoliopsida</taxon>
        <taxon>eudicotyledons</taxon>
        <taxon>Gunneridae</taxon>
        <taxon>Pentapetalae</taxon>
        <taxon>asterids</taxon>
        <taxon>lamiids</taxon>
        <taxon>Lamiales</taxon>
        <taxon>Gesneriaceae</taxon>
        <taxon>Didymocarpoideae</taxon>
        <taxon>Trichosporeae</taxon>
        <taxon>Loxocarpinae</taxon>
        <taxon>Dorcoceras</taxon>
    </lineage>
</organism>
<dbReference type="InterPro" id="IPR000863">
    <property type="entry name" value="Sulfotransferase_dom"/>
</dbReference>
<evidence type="ECO:0000256" key="1">
    <source>
        <dbReference type="ARBA" id="ARBA00005771"/>
    </source>
</evidence>
<dbReference type="Gene3D" id="3.40.50.300">
    <property type="entry name" value="P-loop containing nucleotide triphosphate hydrolases"/>
    <property type="match status" value="1"/>
</dbReference>
<accession>A0A2Z7CK35</accession>
<name>A0A2Z7CK35_9LAMI</name>
<reference evidence="5 6" key="1">
    <citation type="journal article" date="2015" name="Proc. Natl. Acad. Sci. U.S.A.">
        <title>The resurrection genome of Boea hygrometrica: A blueprint for survival of dehydration.</title>
        <authorList>
            <person name="Xiao L."/>
            <person name="Yang G."/>
            <person name="Zhang L."/>
            <person name="Yang X."/>
            <person name="Zhao S."/>
            <person name="Ji Z."/>
            <person name="Zhou Q."/>
            <person name="Hu M."/>
            <person name="Wang Y."/>
            <person name="Chen M."/>
            <person name="Xu Y."/>
            <person name="Jin H."/>
            <person name="Xiao X."/>
            <person name="Hu G."/>
            <person name="Bao F."/>
            <person name="Hu Y."/>
            <person name="Wan P."/>
            <person name="Li L."/>
            <person name="Deng X."/>
            <person name="Kuang T."/>
            <person name="Xiang C."/>
            <person name="Zhu J.K."/>
            <person name="Oliver M.J."/>
            <person name="He Y."/>
        </authorList>
    </citation>
    <scope>NUCLEOTIDE SEQUENCE [LARGE SCALE GENOMIC DNA]</scope>
    <source>
        <strain evidence="6">cv. XS01</strain>
    </source>
</reference>
<keyword evidence="2 3" id="KW-0808">Transferase</keyword>
<dbReference type="InterPro" id="IPR027417">
    <property type="entry name" value="P-loop_NTPase"/>
</dbReference>
<dbReference type="GO" id="GO:0008146">
    <property type="term" value="F:sulfotransferase activity"/>
    <property type="evidence" value="ECO:0007669"/>
    <property type="project" value="InterPro"/>
</dbReference>
<evidence type="ECO:0000259" key="4">
    <source>
        <dbReference type="Pfam" id="PF00685"/>
    </source>
</evidence>
<dbReference type="SUPFAM" id="SSF52540">
    <property type="entry name" value="P-loop containing nucleoside triphosphate hydrolases"/>
    <property type="match status" value="1"/>
</dbReference>
<dbReference type="EC" id="2.8.2.-" evidence="3"/>
<dbReference type="OrthoDB" id="205623at2759"/>
<protein>
    <recommendedName>
        <fullName evidence="3">Sulfotransferase</fullName>
        <ecNumber evidence="3">2.8.2.-</ecNumber>
    </recommendedName>
</protein>
<comment type="similarity">
    <text evidence="1 3">Belongs to the sulfotransferase 1 family.</text>
</comment>
<evidence type="ECO:0000256" key="2">
    <source>
        <dbReference type="ARBA" id="ARBA00022679"/>
    </source>
</evidence>
<dbReference type="Pfam" id="PF00685">
    <property type="entry name" value="Sulfotransfer_1"/>
    <property type="match status" value="1"/>
</dbReference>
<dbReference type="PANTHER" id="PTHR11783">
    <property type="entry name" value="SULFOTRANSFERASE SULT"/>
    <property type="match status" value="1"/>
</dbReference>
<proteinExistence type="inferred from homology"/>
<dbReference type="Proteomes" id="UP000250235">
    <property type="component" value="Unassembled WGS sequence"/>
</dbReference>